<dbReference type="InterPro" id="IPR001926">
    <property type="entry name" value="TrpB-like_PALP"/>
</dbReference>
<dbReference type="CDD" id="cd01562">
    <property type="entry name" value="Thr-dehyd"/>
    <property type="match status" value="1"/>
</dbReference>
<comment type="function">
    <text evidence="13">Catalyzes the anaerobic formation of alpha-ketobutyrate and ammonia from threonine in a two-step reaction. The first step involved a dehydration of threonine and a production of enamine intermediates (aminocrotonate), which tautomerizes to its imine form (iminobutyrate). Both intermediates are unstable and short-lived. The second step is the nonenzymatic hydrolysis of the enamine/imine intermediates to form 2-ketobutyrate and free ammonia. In the low water environment of the cell, the second step is accelerated by RidA.</text>
</comment>
<comment type="catalytic activity">
    <reaction evidence="1">
        <text>L-threonine = 2-oxobutanoate + NH4(+)</text>
        <dbReference type="Rhea" id="RHEA:22108"/>
        <dbReference type="ChEBI" id="CHEBI:16763"/>
        <dbReference type="ChEBI" id="CHEBI:28938"/>
        <dbReference type="ChEBI" id="CHEBI:57926"/>
        <dbReference type="EC" id="4.3.1.19"/>
    </reaction>
</comment>
<dbReference type="InterPro" id="IPR000634">
    <property type="entry name" value="Ser/Thr_deHydtase_PyrdxlP-BS"/>
</dbReference>
<organism evidence="16 17">
    <name type="scientific">Clostridium colicanis DSM 13634</name>
    <dbReference type="NCBI Taxonomy" id="1121305"/>
    <lineage>
        <taxon>Bacteria</taxon>
        <taxon>Bacillati</taxon>
        <taxon>Bacillota</taxon>
        <taxon>Clostridia</taxon>
        <taxon>Eubacteriales</taxon>
        <taxon>Clostridiaceae</taxon>
        <taxon>Clostridium</taxon>
    </lineage>
</organism>
<evidence type="ECO:0000259" key="15">
    <source>
        <dbReference type="PROSITE" id="PS51671"/>
    </source>
</evidence>
<evidence type="ECO:0000256" key="9">
    <source>
        <dbReference type="ARBA" id="ARBA00022533"/>
    </source>
</evidence>
<dbReference type="AlphaFoldDB" id="A0A151ALD0"/>
<evidence type="ECO:0000256" key="1">
    <source>
        <dbReference type="ARBA" id="ARBA00001274"/>
    </source>
</evidence>
<dbReference type="NCBIfam" id="TIGR01127">
    <property type="entry name" value="ilvA_1Cterm"/>
    <property type="match status" value="1"/>
</dbReference>
<dbReference type="UniPathway" id="UPA00052">
    <property type="reaction ID" value="UER00507"/>
</dbReference>
<keyword evidence="9" id="KW-0021">Allosteric enzyme</keyword>
<comment type="caution">
    <text evidence="16">The sequence shown here is derived from an EMBL/GenBank/DDBJ whole genome shotgun (WGS) entry which is preliminary data.</text>
</comment>
<dbReference type="GO" id="GO:0003941">
    <property type="term" value="F:L-serine ammonia-lyase activity"/>
    <property type="evidence" value="ECO:0007669"/>
    <property type="project" value="TreeGrafter"/>
</dbReference>
<feature type="domain" description="ACT" evidence="15">
    <location>
        <begin position="328"/>
        <end position="405"/>
    </location>
</feature>
<keyword evidence="10" id="KW-0100">Branched-chain amino acid biosynthesis</keyword>
<dbReference type="Gene3D" id="3.40.50.1100">
    <property type="match status" value="2"/>
</dbReference>
<dbReference type="Pfam" id="PF00291">
    <property type="entry name" value="PALP"/>
    <property type="match status" value="1"/>
</dbReference>
<evidence type="ECO:0000256" key="6">
    <source>
        <dbReference type="ARBA" id="ARBA00011447"/>
    </source>
</evidence>
<dbReference type="InterPro" id="IPR002912">
    <property type="entry name" value="ACT_dom"/>
</dbReference>
<evidence type="ECO:0000256" key="2">
    <source>
        <dbReference type="ARBA" id="ARBA00001933"/>
    </source>
</evidence>
<evidence type="ECO:0000313" key="17">
    <source>
        <dbReference type="Proteomes" id="UP000075374"/>
    </source>
</evidence>
<dbReference type="SUPFAM" id="SSF53686">
    <property type="entry name" value="Tryptophan synthase beta subunit-like PLP-dependent enzymes"/>
    <property type="match status" value="1"/>
</dbReference>
<keyword evidence="12 16" id="KW-0456">Lyase</keyword>
<dbReference type="GO" id="GO:0006565">
    <property type="term" value="P:L-serine catabolic process"/>
    <property type="evidence" value="ECO:0007669"/>
    <property type="project" value="TreeGrafter"/>
</dbReference>
<dbReference type="FunFam" id="3.40.50.1100:FF:000007">
    <property type="entry name" value="L-threonine dehydratase catabolic TdcB"/>
    <property type="match status" value="1"/>
</dbReference>
<dbReference type="PROSITE" id="PS00165">
    <property type="entry name" value="DEHYDRATASE_SER_THR"/>
    <property type="match status" value="1"/>
</dbReference>
<keyword evidence="10" id="KW-0412">Isoleucine biosynthesis</keyword>
<evidence type="ECO:0000256" key="11">
    <source>
        <dbReference type="ARBA" id="ARBA00022898"/>
    </source>
</evidence>
<comment type="subunit">
    <text evidence="6">In the native structure, TdcB is in a dimeric form, whereas in the TdcB-AMP complex, it exists in a tetrameric form (dimer of dimers).</text>
</comment>
<sequence length="405" mass="43652">MTLDLNKIKQAQKNIEGVVRKTPLIYSSTFSKQSGYEIYLKCENKQKTGAFKLRGAYNKIMTLTPEEKEKGVLASSAGNHAQGVAYAATACGIKSTIVMPATAPQAKVEATKGYGAEVIQHGEVYDECYEKALEVLKETGATFVHPFNDEEVMAGQGTIALEILEELPDVDAIVVPIGGGGLISGVAVAAKSIKPDIKIIGVQSEIIASTKASLEAGKVVTVGGAKSLADGISVKTPGDITFKYIKEYVDEVITVSEDEISYAMFSLMERSKLISEGSGAVPLAALLANKIKVDGKKIALLISGGNVDMAMILKIINRELILQKRRLRFSVELQDRVGELGALINHIGKLGANIVSVRQDTNWEEKGIDFANVVFEIESQSKEHSIEIMKELKEKGYNVQSLSLS</sequence>
<dbReference type="PANTHER" id="PTHR48078:SF6">
    <property type="entry name" value="L-THREONINE DEHYDRATASE CATABOLIC TDCB"/>
    <property type="match status" value="1"/>
</dbReference>
<accession>A0A151ALD0</accession>
<evidence type="ECO:0000256" key="7">
    <source>
        <dbReference type="ARBA" id="ARBA00012096"/>
    </source>
</evidence>
<dbReference type="EC" id="4.3.1.19" evidence="7"/>
<evidence type="ECO:0000256" key="3">
    <source>
        <dbReference type="ARBA" id="ARBA00004810"/>
    </source>
</evidence>
<dbReference type="PANTHER" id="PTHR48078">
    <property type="entry name" value="THREONINE DEHYDRATASE, MITOCHONDRIAL-RELATED"/>
    <property type="match status" value="1"/>
</dbReference>
<dbReference type="GO" id="GO:0004794">
    <property type="term" value="F:threonine deaminase activity"/>
    <property type="evidence" value="ECO:0007669"/>
    <property type="project" value="UniProtKB-EC"/>
</dbReference>
<dbReference type="GO" id="GO:0070689">
    <property type="term" value="P:L-threonine catabolic process to propionate"/>
    <property type="evidence" value="ECO:0007669"/>
    <property type="project" value="UniProtKB-UniPathway"/>
</dbReference>
<evidence type="ECO:0000256" key="13">
    <source>
        <dbReference type="ARBA" id="ARBA00025527"/>
    </source>
</evidence>
<comment type="cofactor">
    <cofactor evidence="2">
        <name>pyridoxal 5'-phosphate</name>
        <dbReference type="ChEBI" id="CHEBI:597326"/>
    </cofactor>
</comment>
<dbReference type="UniPathway" id="UPA00047">
    <property type="reaction ID" value="UER00054"/>
</dbReference>
<dbReference type="EMBL" id="LTBB01000010">
    <property type="protein sequence ID" value="KYH28454.1"/>
    <property type="molecule type" value="Genomic_DNA"/>
</dbReference>
<dbReference type="STRING" id="1121305.CLCOL_19460"/>
<evidence type="ECO:0000256" key="14">
    <source>
        <dbReference type="ARBA" id="ARBA00031427"/>
    </source>
</evidence>
<dbReference type="PROSITE" id="PS51671">
    <property type="entry name" value="ACT"/>
    <property type="match status" value="1"/>
</dbReference>
<dbReference type="InterPro" id="IPR045865">
    <property type="entry name" value="ACT-like_dom_sf"/>
</dbReference>
<evidence type="ECO:0000256" key="5">
    <source>
        <dbReference type="ARBA" id="ARBA00010869"/>
    </source>
</evidence>
<gene>
    <name evidence="16" type="primary">tdcB</name>
    <name evidence="16" type="ORF">CLCOL_19460</name>
</gene>
<evidence type="ECO:0000256" key="4">
    <source>
        <dbReference type="ARBA" id="ARBA00004958"/>
    </source>
</evidence>
<evidence type="ECO:0000313" key="16">
    <source>
        <dbReference type="EMBL" id="KYH28454.1"/>
    </source>
</evidence>
<dbReference type="Proteomes" id="UP000075374">
    <property type="component" value="Unassembled WGS sequence"/>
</dbReference>
<dbReference type="InterPro" id="IPR005789">
    <property type="entry name" value="Thr_deHydtase_catblc"/>
</dbReference>
<keyword evidence="10" id="KW-0028">Amino-acid biosynthesis</keyword>
<name>A0A151ALD0_9CLOT</name>
<comment type="pathway">
    <text evidence="3">Amino-acid biosynthesis; L-isoleucine biosynthesis; 2-oxobutanoate from L-threonine: step 1/1.</text>
</comment>
<dbReference type="RefSeq" id="WP_061858769.1">
    <property type="nucleotide sequence ID" value="NZ_LTBB01000010.1"/>
</dbReference>
<dbReference type="GO" id="GO:0030170">
    <property type="term" value="F:pyridoxal phosphate binding"/>
    <property type="evidence" value="ECO:0007669"/>
    <property type="project" value="InterPro"/>
</dbReference>
<reference evidence="16 17" key="1">
    <citation type="submission" date="2016-02" db="EMBL/GenBank/DDBJ databases">
        <title>Genome sequence of Clostridium colicanis DSM 13634.</title>
        <authorList>
            <person name="Poehlein A."/>
            <person name="Daniel R."/>
        </authorList>
    </citation>
    <scope>NUCLEOTIDE SEQUENCE [LARGE SCALE GENOMIC DNA]</scope>
    <source>
        <strain evidence="16 17">DSM 13634</strain>
    </source>
</reference>
<comment type="pathway">
    <text evidence="4">Amino-acid degradation; L-threonine degradation via propanoate pathway; propanoate from L-threonine: step 1/4.</text>
</comment>
<protein>
    <recommendedName>
        <fullName evidence="8">L-threonine dehydratase catabolic TdcB</fullName>
        <ecNumber evidence="7">4.3.1.19</ecNumber>
    </recommendedName>
    <alternativeName>
        <fullName evidence="14">Threonine deaminase</fullName>
    </alternativeName>
</protein>
<proteinExistence type="inferred from homology"/>
<dbReference type="InterPro" id="IPR044561">
    <property type="entry name" value="ACT_ThrD-II-like"/>
</dbReference>
<dbReference type="InterPro" id="IPR050147">
    <property type="entry name" value="Ser/Thr_Dehydratase"/>
</dbReference>
<comment type="similarity">
    <text evidence="5">Belongs to the serine/threonine dehydratase family.</text>
</comment>
<evidence type="ECO:0000256" key="10">
    <source>
        <dbReference type="ARBA" id="ARBA00022624"/>
    </source>
</evidence>
<dbReference type="CDD" id="cd04886">
    <property type="entry name" value="ACT_ThrD-II-like"/>
    <property type="match status" value="1"/>
</dbReference>
<dbReference type="InterPro" id="IPR036052">
    <property type="entry name" value="TrpB-like_PALP_sf"/>
</dbReference>
<dbReference type="SUPFAM" id="SSF55021">
    <property type="entry name" value="ACT-like"/>
    <property type="match status" value="1"/>
</dbReference>
<evidence type="ECO:0000256" key="8">
    <source>
        <dbReference type="ARBA" id="ARBA00022248"/>
    </source>
</evidence>
<dbReference type="PATRIC" id="fig|1121305.3.peg.1949"/>
<keyword evidence="17" id="KW-1185">Reference proteome</keyword>
<keyword evidence="11" id="KW-0663">Pyridoxal phosphate</keyword>
<dbReference type="GO" id="GO:0009097">
    <property type="term" value="P:isoleucine biosynthetic process"/>
    <property type="evidence" value="ECO:0007669"/>
    <property type="project" value="UniProtKB-UniPathway"/>
</dbReference>
<evidence type="ECO:0000256" key="12">
    <source>
        <dbReference type="ARBA" id="ARBA00023239"/>
    </source>
</evidence>